<dbReference type="FunFam" id="3.40.50.10380:FF:000001">
    <property type="entry name" value="NAD-dependent malic enzyme"/>
    <property type="match status" value="1"/>
</dbReference>
<feature type="domain" description="Malic enzyme N-terminal" evidence="10">
    <location>
        <begin position="78"/>
        <end position="259"/>
    </location>
</feature>
<dbReference type="SUPFAM" id="SSF51735">
    <property type="entry name" value="NAD(P)-binding Rossmann-fold domains"/>
    <property type="match status" value="1"/>
</dbReference>
<organism evidence="11 12">
    <name type="scientific">Lactarius akahatsu</name>
    <dbReference type="NCBI Taxonomy" id="416441"/>
    <lineage>
        <taxon>Eukaryota</taxon>
        <taxon>Fungi</taxon>
        <taxon>Dikarya</taxon>
        <taxon>Basidiomycota</taxon>
        <taxon>Agaricomycotina</taxon>
        <taxon>Agaricomycetes</taxon>
        <taxon>Russulales</taxon>
        <taxon>Russulaceae</taxon>
        <taxon>Lactarius</taxon>
    </lineage>
</organism>
<dbReference type="PIRSF" id="PIRSF000106">
    <property type="entry name" value="ME"/>
    <property type="match status" value="1"/>
</dbReference>
<accession>A0AAD4Q866</accession>
<dbReference type="SMART" id="SM01274">
    <property type="entry name" value="malic"/>
    <property type="match status" value="1"/>
</dbReference>
<dbReference type="Gene3D" id="3.40.50.10380">
    <property type="entry name" value="Malic enzyme, N-terminal domain"/>
    <property type="match status" value="1"/>
</dbReference>
<dbReference type="NCBIfam" id="NF010052">
    <property type="entry name" value="PRK13529.1"/>
    <property type="match status" value="1"/>
</dbReference>
<evidence type="ECO:0000256" key="5">
    <source>
        <dbReference type="PIRSR" id="PIRSR000106-1"/>
    </source>
</evidence>
<dbReference type="PRINTS" id="PR00072">
    <property type="entry name" value="MALOXRDTASE"/>
</dbReference>
<dbReference type="EMBL" id="JAKELL010000024">
    <property type="protein sequence ID" value="KAH8991938.1"/>
    <property type="molecule type" value="Genomic_DNA"/>
</dbReference>
<evidence type="ECO:0000256" key="6">
    <source>
        <dbReference type="PIRSR" id="PIRSR000106-2"/>
    </source>
</evidence>
<dbReference type="PANTHER" id="PTHR23406:SF34">
    <property type="entry name" value="NAD-DEPENDENT MALIC ENZYME, MITOCHONDRIAL"/>
    <property type="match status" value="1"/>
</dbReference>
<dbReference type="SMART" id="SM00919">
    <property type="entry name" value="Malic_M"/>
    <property type="match status" value="1"/>
</dbReference>
<dbReference type="Pfam" id="PF03949">
    <property type="entry name" value="Malic_M"/>
    <property type="match status" value="1"/>
</dbReference>
<comment type="similarity">
    <text evidence="2 8">Belongs to the malic enzymes family.</text>
</comment>
<evidence type="ECO:0000256" key="1">
    <source>
        <dbReference type="ARBA" id="ARBA00001936"/>
    </source>
</evidence>
<dbReference type="Proteomes" id="UP001201163">
    <property type="component" value="Unassembled WGS sequence"/>
</dbReference>
<dbReference type="Pfam" id="PF00390">
    <property type="entry name" value="malic"/>
    <property type="match status" value="1"/>
</dbReference>
<dbReference type="GO" id="GO:0004471">
    <property type="term" value="F:malate dehydrogenase (decarboxylating) (NAD+) activity"/>
    <property type="evidence" value="ECO:0007669"/>
    <property type="project" value="TreeGrafter"/>
</dbReference>
<keyword evidence="8" id="KW-0560">Oxidoreductase</keyword>
<reference evidence="11" key="1">
    <citation type="submission" date="2022-01" db="EMBL/GenBank/DDBJ databases">
        <title>Comparative genomics reveals a dynamic genome evolution in the ectomycorrhizal milk-cap (Lactarius) mushrooms.</title>
        <authorList>
            <consortium name="DOE Joint Genome Institute"/>
            <person name="Lebreton A."/>
            <person name="Tang N."/>
            <person name="Kuo A."/>
            <person name="LaButti K."/>
            <person name="Drula E."/>
            <person name="Barry K."/>
            <person name="Clum A."/>
            <person name="Lipzen A."/>
            <person name="Mousain D."/>
            <person name="Ng V."/>
            <person name="Wang R."/>
            <person name="Wang X."/>
            <person name="Dai Y."/>
            <person name="Henrissat B."/>
            <person name="Grigoriev I.V."/>
            <person name="Guerin-Laguette A."/>
            <person name="Yu F."/>
            <person name="Martin F.M."/>
        </authorList>
    </citation>
    <scope>NUCLEOTIDE SEQUENCE</scope>
    <source>
        <strain evidence="11">QP</strain>
    </source>
</reference>
<feature type="binding site" evidence="6">
    <location>
        <position position="464"/>
    </location>
    <ligand>
        <name>(S)-malate</name>
        <dbReference type="ChEBI" id="CHEBI:15589"/>
    </ligand>
</feature>
<dbReference type="AlphaFoldDB" id="A0AAD4Q866"/>
<name>A0AAD4Q866_9AGAM</name>
<dbReference type="GO" id="GO:0005739">
    <property type="term" value="C:mitochondrion"/>
    <property type="evidence" value="ECO:0007669"/>
    <property type="project" value="TreeGrafter"/>
</dbReference>
<proteinExistence type="inferred from homology"/>
<comment type="cofactor">
    <cofactor evidence="7">
        <name>Mg(2+)</name>
        <dbReference type="ChEBI" id="CHEBI:18420"/>
    </cofactor>
    <cofactor evidence="7">
        <name>Mn(2+)</name>
        <dbReference type="ChEBI" id="CHEBI:29035"/>
    </cofactor>
    <text evidence="7">Divalent metal cations. Prefers magnesium or manganese.</text>
</comment>
<dbReference type="GO" id="GO:0005829">
    <property type="term" value="C:cytosol"/>
    <property type="evidence" value="ECO:0007669"/>
    <property type="project" value="TreeGrafter"/>
</dbReference>
<dbReference type="GO" id="GO:0046872">
    <property type="term" value="F:metal ion binding"/>
    <property type="evidence" value="ECO:0007669"/>
    <property type="project" value="UniProtKB-KW"/>
</dbReference>
<sequence length="571" mass="63023">MTSDMATVRVALRGNAILNDPHWNKGTAFTEEERKQFGLVGRLPYQVNTLDEQCQRAYDQLLSRDTPIRKNSFLQSLKEQNSVLFYQLLLRHLRELMPIIYTPTEADAIANYSHLFRRSEGLYLTFDNQNSMEEDFLEQTRGRDIDLIVCSDAEAILGIGDQGVGGIGISTAKSALYTLLAGIAPTKSLPVVLDVGTNNESLISDPLYVGWRHERVRGDAYDQFIDKFVQLVRKYLPHCLLHFEDFGVTNAQRLLEIYRDKHAIFNDDVQGTGAVTLAAVMSAVGVTRSTLADQRYIIYGAGSAGLGIAHQLRDGIVQIDGIPTNKANDQFYLIDKHGLIKQSLGDLIRPSLQDFVRLDEEWEGVPTNQKGEITLLEVVRKVKPTVLIGCSTHAGAFTEDVVREMAKHVDRPIILPLSNPSRLVEVDPANANDWTNGKALLATGSPFPPAKVPSGKDYIIAECNNALLYPGLGFGAVLAKARLLSDSMILAGAKRLASLSPALKDPDDALLPDFADAPSVNFEIAIAVAEQAIAEGIANVNWGDQEVRENAKKMQWLPVYGKYVYDEDGEK</sequence>
<keyword evidence="3 7" id="KW-0479">Metal-binding</keyword>
<evidence type="ECO:0000256" key="2">
    <source>
        <dbReference type="ARBA" id="ARBA00008785"/>
    </source>
</evidence>
<dbReference type="InterPro" id="IPR012302">
    <property type="entry name" value="Malic_NAD-bd"/>
</dbReference>
<dbReference type="InterPro" id="IPR036291">
    <property type="entry name" value="NAD(P)-bd_dom_sf"/>
</dbReference>
<evidence type="ECO:0000259" key="10">
    <source>
        <dbReference type="SMART" id="SM01274"/>
    </source>
</evidence>
<dbReference type="Gene3D" id="3.40.50.720">
    <property type="entry name" value="NAD(P)-binding Rossmann-like Domain"/>
    <property type="match status" value="1"/>
</dbReference>
<evidence type="ECO:0000256" key="3">
    <source>
        <dbReference type="ARBA" id="ARBA00022723"/>
    </source>
</evidence>
<dbReference type="InterPro" id="IPR001891">
    <property type="entry name" value="Malic_OxRdtase"/>
</dbReference>
<feature type="binding site" evidence="7">
    <location>
        <position position="245"/>
    </location>
    <ligand>
        <name>a divalent metal cation</name>
        <dbReference type="ChEBI" id="CHEBI:60240"/>
    </ligand>
</feature>
<evidence type="ECO:0000256" key="4">
    <source>
        <dbReference type="ARBA" id="ARBA00023027"/>
    </source>
</evidence>
<evidence type="ECO:0000256" key="8">
    <source>
        <dbReference type="RuleBase" id="RU003426"/>
    </source>
</evidence>
<dbReference type="InterPro" id="IPR012301">
    <property type="entry name" value="Malic_N_dom"/>
</dbReference>
<dbReference type="InterPro" id="IPR046346">
    <property type="entry name" value="Aminoacid_DH-like_N_sf"/>
</dbReference>
<dbReference type="InterPro" id="IPR037062">
    <property type="entry name" value="Malic_N_dom_sf"/>
</dbReference>
<dbReference type="PANTHER" id="PTHR23406">
    <property type="entry name" value="MALIC ENZYME-RELATED"/>
    <property type="match status" value="1"/>
</dbReference>
<feature type="binding site" evidence="6">
    <location>
        <position position="419"/>
    </location>
    <ligand>
        <name>(S)-malate</name>
        <dbReference type="ChEBI" id="CHEBI:15589"/>
    </ligand>
</feature>
<keyword evidence="4" id="KW-0520">NAD</keyword>
<dbReference type="GO" id="GO:0006108">
    <property type="term" value="P:malate metabolic process"/>
    <property type="evidence" value="ECO:0007669"/>
    <property type="project" value="TreeGrafter"/>
</dbReference>
<feature type="active site" description="Proton donor" evidence="5">
    <location>
        <position position="101"/>
    </location>
</feature>
<dbReference type="InterPro" id="IPR015884">
    <property type="entry name" value="Malic_enzyme_CS"/>
</dbReference>
<evidence type="ECO:0000259" key="9">
    <source>
        <dbReference type="SMART" id="SM00919"/>
    </source>
</evidence>
<feature type="active site" description="Proton acceptor" evidence="5">
    <location>
        <position position="173"/>
    </location>
</feature>
<dbReference type="PROSITE" id="PS00331">
    <property type="entry name" value="MALIC_ENZYMES"/>
    <property type="match status" value="1"/>
</dbReference>
<gene>
    <name evidence="11" type="ORF">EDB92DRAFT_1859039</name>
</gene>
<dbReference type="GO" id="GO:0051287">
    <property type="term" value="F:NAD binding"/>
    <property type="evidence" value="ECO:0007669"/>
    <property type="project" value="InterPro"/>
</dbReference>
<protein>
    <recommendedName>
        <fullName evidence="8">Malic enzyme</fullName>
    </recommendedName>
</protein>
<evidence type="ECO:0000313" key="12">
    <source>
        <dbReference type="Proteomes" id="UP001201163"/>
    </source>
</evidence>
<feature type="domain" description="Malic enzyme NAD-binding" evidence="9">
    <location>
        <begin position="269"/>
        <end position="533"/>
    </location>
</feature>
<evidence type="ECO:0000256" key="7">
    <source>
        <dbReference type="PIRSR" id="PIRSR000106-3"/>
    </source>
</evidence>
<keyword evidence="12" id="KW-1185">Reference proteome</keyword>
<dbReference type="SUPFAM" id="SSF53223">
    <property type="entry name" value="Aminoacid dehydrogenase-like, N-terminal domain"/>
    <property type="match status" value="1"/>
</dbReference>
<evidence type="ECO:0000313" key="11">
    <source>
        <dbReference type="EMBL" id="KAH8991938.1"/>
    </source>
</evidence>
<feature type="binding site" evidence="7">
    <location>
        <position position="268"/>
    </location>
    <ligand>
        <name>a divalent metal cation</name>
        <dbReference type="ChEBI" id="CHEBI:60240"/>
    </ligand>
</feature>
<comment type="caution">
    <text evidence="11">The sequence shown here is derived from an EMBL/GenBank/DDBJ whole genome shotgun (WGS) entry which is preliminary data.</text>
</comment>
<comment type="cofactor">
    <cofactor evidence="1">
        <name>Mn(2+)</name>
        <dbReference type="ChEBI" id="CHEBI:29035"/>
    </cofactor>
</comment>
<feature type="binding site" evidence="7">
    <location>
        <position position="244"/>
    </location>
    <ligand>
        <name>a divalent metal cation</name>
        <dbReference type="ChEBI" id="CHEBI:60240"/>
    </ligand>
</feature>